<dbReference type="SMART" id="SM00758">
    <property type="entry name" value="PA14"/>
    <property type="match status" value="1"/>
</dbReference>
<dbReference type="PROSITE" id="PS51820">
    <property type="entry name" value="PA14"/>
    <property type="match status" value="1"/>
</dbReference>
<dbReference type="STRING" id="320771.Cflav_PD2364"/>
<gene>
    <name evidence="3" type="ORF">Cflav_PD2364</name>
</gene>
<dbReference type="InterPro" id="IPR011658">
    <property type="entry name" value="PA14_dom"/>
</dbReference>
<reference evidence="3 4" key="1">
    <citation type="journal article" date="2011" name="J. Bacteriol.">
        <title>Genome sequence of 'Pedosphaera parvula' Ellin514, an aerobic Verrucomicrobial isolate from pasture soil.</title>
        <authorList>
            <person name="Kant R."/>
            <person name="van Passel M.W."/>
            <person name="Sangwan P."/>
            <person name="Palva A."/>
            <person name="Lucas S."/>
            <person name="Copeland A."/>
            <person name="Lapidus A."/>
            <person name="Glavina Del Rio T."/>
            <person name="Dalin E."/>
            <person name="Tice H."/>
            <person name="Bruce D."/>
            <person name="Goodwin L."/>
            <person name="Pitluck S."/>
            <person name="Chertkov O."/>
            <person name="Larimer F.W."/>
            <person name="Land M.L."/>
            <person name="Hauser L."/>
            <person name="Brettin T.S."/>
            <person name="Detter J.C."/>
            <person name="Han S."/>
            <person name="de Vos W.M."/>
            <person name="Janssen P.H."/>
            <person name="Smidt H."/>
        </authorList>
    </citation>
    <scope>NUCLEOTIDE SEQUENCE [LARGE SCALE GENOMIC DNA]</scope>
    <source>
        <strain evidence="3 4">Ellin514</strain>
    </source>
</reference>
<dbReference type="Pfam" id="PF13290">
    <property type="entry name" value="CHB_HEX_C_1"/>
    <property type="match status" value="2"/>
</dbReference>
<protein>
    <submittedName>
        <fullName evidence="3">PA14 domain protein</fullName>
    </submittedName>
</protein>
<dbReference type="InterPro" id="IPR003961">
    <property type="entry name" value="FN3_dom"/>
</dbReference>
<feature type="domain" description="Fibronectin type-III" evidence="1">
    <location>
        <begin position="248"/>
        <end position="351"/>
    </location>
</feature>
<dbReference type="InterPro" id="IPR059177">
    <property type="entry name" value="GH29D-like_dom"/>
</dbReference>
<sequence length="1809" mass="190602" precursor="true">MTEVSRFQHSILIVLIGTRRALCLFTILLSCLAQGLHAANMAPIALTGFNLDVVVETNSAGPPFSTAFEFNPGEGTAFYQSGLSGKTYGLPASGAVTSAFGDGTVFQFQPYTGNNALVMSSDTGITTGTLTLVTPATYSRIAILANSGGGGGNANVTLHFNDGSTFATNCNASDWFSNAGFALQGVERINLNTGNTSGAPADPRFYQTTIDLAATFGANNKPLVSVSFDQVPSAGVTGIYAISGDSTPVTAPTLTNIPATNIQSKSATLGGQIISTGGGTPQTTLYYGTVNGGTSPATWTQSIALGTQSGAFSQTITGLTAGTTYYFTSRATNFAGTNWATPSLSFVTPASALATITNLPSSSIAATLATLNGQVLTTGNDSPQVTLYYGLTNGGSNPAAWTQNVALGAQSGPFSYAVSGLASNTTYFFTSKAVNSAGTAWATPSLFFTTSTTNPPLVAVLTQHNDQARTGANLQENTLNVNNVNSNQFGLMFSRAVDDQIYAQPLVMTNVNIPGKGVHNIVIVATVNDTVYAFDADDASVTAPYWTNSFLGPNIVAPRNTDMTGACGGNYRDFSGNMGIVSTPVIDPATGTIYLVARTKENGSTYVQRLHALNITTGLDRPNSPVVITASYPGTGDGSVGGMITFDPQRQNQRSGLALINGIVYIGWASHCDWGPYHGWFIGYDAATLQRSVVYNTTPNGTDGGIWQSGQAPSADANGNIYLSIANGTVGVSGNPRSLVNRGESFLKLTRNGTNFTIASWFTPYNYQALENGDIDLGSAGLLLIPGTTLACSGGKQGVFYLVDRDNMGGLSGSSTADTNIIQSFAVSTDHIHGSPVWWDGPNGSFCYIWPSSVRLQQYKFDRTLSRFNTPAYAQSPTAAPNGQTGGMLSISANGTNAGTGILWAYHQLSGDANQAVRPGILHAYDAQNVTNELWNSEQVSARDSVGNYGKFTPPTVVNGKVYLSTFSGRLNVYGLSTFVVPPIIAPNGGLFTNSVAVTISDATPGAVIYYTLDGTKPTTNSTLYTGPFVVTNTAAVTAQAFKPGSTDSGATVATFINSSSVGTGIGLRGAYYSNQLMTFNGSPSLVRTDATVNFLWNNGAPDPKVSSDHFTARWTGSVQPQFSENYTFYTTTDDGVRLWVNGQLLIDHWVDQGATEWSGLITLAAQQKYNIQMDYYENGGGAQASLSWSSPSTAKTIIPQTQLYPVSNQPPVVSISSPTNNSSFPGIASVTITAQATDDDNSVSRVDFYSSNSLLGSVSNAPYSLTVPGFAAGSYSLTAVAYDGAGYSGTSAPVNITVTAGSGQPYGMTTRAQVTPFLNMPSTINGSLPPTLSQTGVFTNTATMAPFGGLIPYNVNVPLWSDAALKTRWLAVPNTGAPYTTNEQIGFAPTGEWTFPSGTIFVKHFELATDETNPNTKRRLETRLIVRDNNGGVYGVTYKWRPDNSDADLLTNSLNEDIVITTASGSRTQTWYYPSPADCLTCHTPAANYVLGVKTRQLNGNFTYATTGQTDNQLRTLNRLGLFYPAINESNIATYTQLAALTNQSAPLVDRARSYLDANCASCHRPGGSGITFDARYDTSLGNQNIINGILAKGNLGYDNARVVVPKDIWRSVLYGRMNSIDSAVKMPPLARNLVDTNALTVLAGWINSLPGTPALSPPTITPTGGTFLGSVSVTLQHPDPNAAIHYTLDGTLPTSSSLLYSGPLTLTNSLTVNANAFETGFTNSVAASGIFTIFPNVLFTAPGAFSNGAFQVQLSGQTGKGYILQATTNFADWISLSTNTPVSSPFYLIDPGASNHQYRFYRAVQQP</sequence>
<dbReference type="InterPro" id="IPR037524">
    <property type="entry name" value="PA14/GLEYA"/>
</dbReference>
<dbReference type="EMBL" id="ABOX02000027">
    <property type="protein sequence ID" value="EEF59520.1"/>
    <property type="molecule type" value="Genomic_DNA"/>
</dbReference>
<feature type="domain" description="PA14" evidence="2">
    <location>
        <begin position="1063"/>
        <end position="1203"/>
    </location>
</feature>
<evidence type="ECO:0000313" key="4">
    <source>
        <dbReference type="Proteomes" id="UP000003688"/>
    </source>
</evidence>
<accession>B9XL26</accession>
<name>B9XL26_PEDPL</name>
<dbReference type="InterPro" id="IPR036280">
    <property type="entry name" value="Multihaem_cyt_sf"/>
</dbReference>
<keyword evidence="4" id="KW-1185">Reference proteome</keyword>
<dbReference type="SUPFAM" id="SSF48695">
    <property type="entry name" value="Multiheme cytochromes"/>
    <property type="match status" value="1"/>
</dbReference>
<dbReference type="OrthoDB" id="338827at2"/>
<dbReference type="InterPro" id="IPR036116">
    <property type="entry name" value="FN3_sf"/>
</dbReference>
<dbReference type="Pfam" id="PF07691">
    <property type="entry name" value="PA14"/>
    <property type="match status" value="1"/>
</dbReference>
<dbReference type="Pfam" id="PF17957">
    <property type="entry name" value="Big_7"/>
    <property type="match status" value="1"/>
</dbReference>
<proteinExistence type="predicted"/>
<evidence type="ECO:0000259" key="1">
    <source>
        <dbReference type="PROSITE" id="PS50853"/>
    </source>
</evidence>
<dbReference type="SUPFAM" id="SSF49265">
    <property type="entry name" value="Fibronectin type III"/>
    <property type="match status" value="1"/>
</dbReference>
<evidence type="ECO:0000313" key="3">
    <source>
        <dbReference type="EMBL" id="EEF59520.1"/>
    </source>
</evidence>
<evidence type="ECO:0000259" key="2">
    <source>
        <dbReference type="PROSITE" id="PS51820"/>
    </source>
</evidence>
<dbReference type="PROSITE" id="PS51257">
    <property type="entry name" value="PROKAR_LIPOPROTEIN"/>
    <property type="match status" value="1"/>
</dbReference>
<dbReference type="Gene3D" id="2.60.120.380">
    <property type="match status" value="1"/>
</dbReference>
<dbReference type="PROSITE" id="PS50853">
    <property type="entry name" value="FN3"/>
    <property type="match status" value="1"/>
</dbReference>
<dbReference type="SUPFAM" id="SSF56988">
    <property type="entry name" value="Anthrax protective antigen"/>
    <property type="match status" value="1"/>
</dbReference>
<dbReference type="InterPro" id="IPR013783">
    <property type="entry name" value="Ig-like_fold"/>
</dbReference>
<comment type="caution">
    <text evidence="3">The sequence shown here is derived from an EMBL/GenBank/DDBJ whole genome shotgun (WGS) entry which is preliminary data.</text>
</comment>
<dbReference type="RefSeq" id="WP_007416519.1">
    <property type="nucleotide sequence ID" value="NZ_ABOX02000027.1"/>
</dbReference>
<dbReference type="Proteomes" id="UP000003688">
    <property type="component" value="Unassembled WGS sequence"/>
</dbReference>
<organism evidence="3 4">
    <name type="scientific">Pedosphaera parvula (strain Ellin514)</name>
    <dbReference type="NCBI Taxonomy" id="320771"/>
    <lineage>
        <taxon>Bacteria</taxon>
        <taxon>Pseudomonadati</taxon>
        <taxon>Verrucomicrobiota</taxon>
        <taxon>Pedosphaerae</taxon>
        <taxon>Pedosphaerales</taxon>
        <taxon>Pedosphaeraceae</taxon>
        <taxon>Pedosphaera</taxon>
    </lineage>
</organism>
<dbReference type="Gene3D" id="2.60.40.10">
    <property type="entry name" value="Immunoglobulins"/>
    <property type="match status" value="1"/>
</dbReference>